<evidence type="ECO:0000313" key="2">
    <source>
        <dbReference type="EMBL" id="GGM06151.1"/>
    </source>
</evidence>
<accession>A0A917T1Z7</accession>
<evidence type="ECO:0000256" key="1">
    <source>
        <dbReference type="SAM" id="SignalP"/>
    </source>
</evidence>
<dbReference type="RefSeq" id="WP_028287218.1">
    <property type="nucleotide sequence ID" value="NZ_BMLF01000002.1"/>
</dbReference>
<feature type="signal peptide" evidence="1">
    <location>
        <begin position="1"/>
        <end position="19"/>
    </location>
</feature>
<sequence length="96" mass="10171">MTRLTAPLLALCIAAPLGAEPVIALNGEAEFGVTYGAAGSDVHTRYTLDLSPRIRTDGGLTIGAQTRLRADPGRPAQIAAPRYYITTGRPQALPRR</sequence>
<dbReference type="InterPro" id="IPR023614">
    <property type="entry name" value="Porin_dom_sf"/>
</dbReference>
<protein>
    <submittedName>
        <fullName evidence="2">Uncharacterized protein</fullName>
    </submittedName>
</protein>
<feature type="chain" id="PRO_5037433710" evidence="1">
    <location>
        <begin position="20"/>
        <end position="96"/>
    </location>
</feature>
<organism evidence="2 3">
    <name type="scientific">Pseudooceanicola nanhaiensis</name>
    <dbReference type="NCBI Taxonomy" id="375761"/>
    <lineage>
        <taxon>Bacteria</taxon>
        <taxon>Pseudomonadati</taxon>
        <taxon>Pseudomonadota</taxon>
        <taxon>Alphaproteobacteria</taxon>
        <taxon>Rhodobacterales</taxon>
        <taxon>Paracoccaceae</taxon>
        <taxon>Pseudooceanicola</taxon>
    </lineage>
</organism>
<reference evidence="2" key="2">
    <citation type="submission" date="2020-09" db="EMBL/GenBank/DDBJ databases">
        <authorList>
            <person name="Sun Q."/>
            <person name="Zhou Y."/>
        </authorList>
    </citation>
    <scope>NUCLEOTIDE SEQUENCE</scope>
    <source>
        <strain evidence="2">CGMCC 1.6293</strain>
    </source>
</reference>
<proteinExistence type="predicted"/>
<dbReference type="EMBL" id="BMLF01000002">
    <property type="protein sequence ID" value="GGM06151.1"/>
    <property type="molecule type" value="Genomic_DNA"/>
</dbReference>
<reference evidence="2" key="1">
    <citation type="journal article" date="2014" name="Int. J. Syst. Evol. Microbiol.">
        <title>Complete genome sequence of Corynebacterium casei LMG S-19264T (=DSM 44701T), isolated from a smear-ripened cheese.</title>
        <authorList>
            <consortium name="US DOE Joint Genome Institute (JGI-PGF)"/>
            <person name="Walter F."/>
            <person name="Albersmeier A."/>
            <person name="Kalinowski J."/>
            <person name="Ruckert C."/>
        </authorList>
    </citation>
    <scope>NUCLEOTIDE SEQUENCE</scope>
    <source>
        <strain evidence="2">CGMCC 1.6293</strain>
    </source>
</reference>
<dbReference type="AlphaFoldDB" id="A0A917T1Z7"/>
<keyword evidence="1" id="KW-0732">Signal</keyword>
<keyword evidence="3" id="KW-1185">Reference proteome</keyword>
<evidence type="ECO:0000313" key="3">
    <source>
        <dbReference type="Proteomes" id="UP000649829"/>
    </source>
</evidence>
<comment type="caution">
    <text evidence="2">The sequence shown here is derived from an EMBL/GenBank/DDBJ whole genome shotgun (WGS) entry which is preliminary data.</text>
</comment>
<name>A0A917T1Z7_9RHOB</name>
<dbReference type="Proteomes" id="UP000649829">
    <property type="component" value="Unassembled WGS sequence"/>
</dbReference>
<gene>
    <name evidence="2" type="ORF">GCM10011534_29840</name>
</gene>
<dbReference type="Gene3D" id="2.40.160.10">
    <property type="entry name" value="Porin"/>
    <property type="match status" value="1"/>
</dbReference>